<dbReference type="CDD" id="cd04301">
    <property type="entry name" value="NAT_SF"/>
    <property type="match status" value="1"/>
</dbReference>
<keyword evidence="2 4" id="KW-0012">Acyltransferase</keyword>
<dbReference type="PANTHER" id="PTHR10908:SF0">
    <property type="entry name" value="SEROTONIN N-ACETYLTRANSFERASE"/>
    <property type="match status" value="1"/>
</dbReference>
<feature type="domain" description="N-acetyltransferase" evidence="3">
    <location>
        <begin position="1"/>
        <end position="161"/>
    </location>
</feature>
<dbReference type="EC" id="2.3.1.-" evidence="4"/>
<dbReference type="InterPro" id="IPR000182">
    <property type="entry name" value="GNAT_dom"/>
</dbReference>
<dbReference type="PANTHER" id="PTHR10908">
    <property type="entry name" value="SEROTONIN N-ACETYLTRANSFERASE"/>
    <property type="match status" value="1"/>
</dbReference>
<dbReference type="Pfam" id="PF00583">
    <property type="entry name" value="Acetyltransf_1"/>
    <property type="match status" value="1"/>
</dbReference>
<name>A0ABX7YKH1_9STRE</name>
<dbReference type="InterPro" id="IPR051635">
    <property type="entry name" value="SNAT-like"/>
</dbReference>
<protein>
    <submittedName>
        <fullName evidence="4">GNAT family N-acetyltransferase</fullName>
        <ecNumber evidence="4">2.3.1.-</ecNumber>
    </submittedName>
</protein>
<evidence type="ECO:0000256" key="2">
    <source>
        <dbReference type="ARBA" id="ARBA00023315"/>
    </source>
</evidence>
<accession>A0ABX7YKH1</accession>
<dbReference type="Proteomes" id="UP000677616">
    <property type="component" value="Chromosome"/>
</dbReference>
<dbReference type="SUPFAM" id="SSF55729">
    <property type="entry name" value="Acyl-CoA N-acyltransferases (Nat)"/>
    <property type="match status" value="1"/>
</dbReference>
<dbReference type="GO" id="GO:0016746">
    <property type="term" value="F:acyltransferase activity"/>
    <property type="evidence" value="ECO:0007669"/>
    <property type="project" value="UniProtKB-KW"/>
</dbReference>
<dbReference type="RefSeq" id="WP_212570351.1">
    <property type="nucleotide sequence ID" value="NZ_CP073084.1"/>
</dbReference>
<proteinExistence type="predicted"/>
<keyword evidence="5" id="KW-1185">Reference proteome</keyword>
<evidence type="ECO:0000256" key="1">
    <source>
        <dbReference type="ARBA" id="ARBA00022679"/>
    </source>
</evidence>
<reference evidence="4 5" key="1">
    <citation type="submission" date="2021-04" db="EMBL/GenBank/DDBJ databases">
        <title>Complete genome sequence of a novel Streptococcus species.</title>
        <authorList>
            <person name="Teng J.L.L."/>
        </authorList>
    </citation>
    <scope>NUCLEOTIDE SEQUENCE [LARGE SCALE GENOMIC DNA]</scope>
    <source>
        <strain evidence="4 5">HKU75</strain>
    </source>
</reference>
<evidence type="ECO:0000313" key="5">
    <source>
        <dbReference type="Proteomes" id="UP000677616"/>
    </source>
</evidence>
<sequence>MQIRHPNLEDLASIVALEQANFQLEEQIAEEVLAYYVAEEWRTCLVMEDAGTIAGFLLALPSSSGVVTDEIFSRTKPASGQQTHLAIASLSISDSYQGQGIGTLLLAALKEIATADCYQGISLTCKDYLLSYYQMNQFTDLGVSQSQFGGQVWYDMYWKAL</sequence>
<dbReference type="EMBL" id="CP073084">
    <property type="protein sequence ID" value="QUE54111.1"/>
    <property type="molecule type" value="Genomic_DNA"/>
</dbReference>
<dbReference type="InterPro" id="IPR016181">
    <property type="entry name" value="Acyl_CoA_acyltransferase"/>
</dbReference>
<organism evidence="4 5">
    <name type="scientific">Streptococcus oriscaviae</name>
    <dbReference type="NCBI Taxonomy" id="2781599"/>
    <lineage>
        <taxon>Bacteria</taxon>
        <taxon>Bacillati</taxon>
        <taxon>Bacillota</taxon>
        <taxon>Bacilli</taxon>
        <taxon>Lactobacillales</taxon>
        <taxon>Streptococcaceae</taxon>
        <taxon>Streptococcus</taxon>
    </lineage>
</organism>
<dbReference type="PROSITE" id="PS51186">
    <property type="entry name" value="GNAT"/>
    <property type="match status" value="1"/>
</dbReference>
<dbReference type="Gene3D" id="3.40.630.30">
    <property type="match status" value="1"/>
</dbReference>
<evidence type="ECO:0000313" key="4">
    <source>
        <dbReference type="EMBL" id="QUE54111.1"/>
    </source>
</evidence>
<gene>
    <name evidence="4" type="ORF">INT76_09810</name>
</gene>
<keyword evidence="1 4" id="KW-0808">Transferase</keyword>
<evidence type="ECO:0000259" key="3">
    <source>
        <dbReference type="PROSITE" id="PS51186"/>
    </source>
</evidence>